<evidence type="ECO:0000313" key="1">
    <source>
        <dbReference type="EMBL" id="OOF45190.1"/>
    </source>
</evidence>
<dbReference type="AlphaFoldDB" id="A0A1V3IT21"/>
<name>A0A1V3IT21_9PAST</name>
<evidence type="ECO:0000313" key="2">
    <source>
        <dbReference type="Proteomes" id="UP000189161"/>
    </source>
</evidence>
<dbReference type="OrthoDB" id="5690772at2"/>
<reference evidence="1 2" key="1">
    <citation type="submission" date="2016-10" db="EMBL/GenBank/DDBJ databases">
        <title>Rodentibacter gen. nov. and new species.</title>
        <authorList>
            <person name="Christensen H."/>
        </authorList>
    </citation>
    <scope>NUCLEOTIDE SEQUENCE [LARGE SCALE GENOMIC DNA]</scope>
    <source>
        <strain evidence="1 2">H1987082031</strain>
    </source>
</reference>
<sequence length="618" mass="67051">MKSISAGISTDMAQNAKNAMAAAASLLGNKHETQSSQTKSAIGGNINIETEKTPENLTALSRDTKNANQKVKAFDLTEIKEQQEAAQVAGELFSKITGDVAKAFDFKDGSQEKILTHAIAGALAAKVADGNVATGAAAGAASEWLNTYVADYLKDQTKDLNLNPQQKEKLRQAAQQATALMIGAVAGAVTDGSGEAIKQGALASYNAETFNRQLHPDEIQWIEDNTKRFAKEESERLGYQVTEQEAKARLITQAAQEVDFAWFKKIGNADSQAKSFLNRATEQGDVPPYDNRGTFINADGKRQTMFTALDKDEYYSTGKYSEALAKFDKANNNIITKTLQPEVQYNLYTKSLSDGKDAVVNGALYALNNTEKVAKTITFGIANCLKEDLCGSAVSSMVTDSIGAAWQSGKDIVAYQYNIDDVNYLYGKNMVNEIDAIAAVRGGAALLELGGVGKAAGTGIKMVTDSTKKMTGKALIQVDDVYSRLRDLYKGEVTVYRVEGSPNQRLIIDDAGGVIITGDTTLYLNFGSKKRAVEYLQQKIDKELPNAEIKRFSVPREFRNEIADIAVSEKNVGILDPNKRLPVIADPTKADYQYGLRKEQIELLKSKIIEGSGKNGNK</sequence>
<comment type="caution">
    <text evidence="1">The sequence shown here is derived from an EMBL/GenBank/DDBJ whole genome shotgun (WGS) entry which is preliminary data.</text>
</comment>
<accession>A0A1V3IT21</accession>
<dbReference type="EMBL" id="MLHL01000103">
    <property type="protein sequence ID" value="OOF45190.1"/>
    <property type="molecule type" value="Genomic_DNA"/>
</dbReference>
<keyword evidence="2" id="KW-1185">Reference proteome</keyword>
<protein>
    <submittedName>
        <fullName evidence="1">Uncharacterized protein</fullName>
    </submittedName>
</protein>
<proteinExistence type="predicted"/>
<organism evidence="1 2">
    <name type="scientific">Rodentibacter trehalosifermentans</name>
    <dbReference type="NCBI Taxonomy" id="1908263"/>
    <lineage>
        <taxon>Bacteria</taxon>
        <taxon>Pseudomonadati</taxon>
        <taxon>Pseudomonadota</taxon>
        <taxon>Gammaproteobacteria</taxon>
        <taxon>Pasteurellales</taxon>
        <taxon>Pasteurellaceae</taxon>
        <taxon>Rodentibacter</taxon>
    </lineage>
</organism>
<dbReference type="RefSeq" id="WP_077478879.1">
    <property type="nucleotide sequence ID" value="NZ_MLHL01000103.1"/>
</dbReference>
<dbReference type="Proteomes" id="UP000189161">
    <property type="component" value="Unassembled WGS sequence"/>
</dbReference>
<gene>
    <name evidence="1" type="ORF">BKK52_12825</name>
</gene>